<evidence type="ECO:0000313" key="2">
    <source>
        <dbReference type="EMBL" id="GAA0748308.1"/>
    </source>
</evidence>
<reference evidence="2 3" key="1">
    <citation type="journal article" date="2019" name="Int. J. Syst. Evol. Microbiol.">
        <title>The Global Catalogue of Microorganisms (GCM) 10K type strain sequencing project: providing services to taxonomists for standard genome sequencing and annotation.</title>
        <authorList>
            <consortium name="The Broad Institute Genomics Platform"/>
            <consortium name="The Broad Institute Genome Sequencing Center for Infectious Disease"/>
            <person name="Wu L."/>
            <person name="Ma J."/>
        </authorList>
    </citation>
    <scope>NUCLEOTIDE SEQUENCE [LARGE SCALE GENOMIC DNA]</scope>
    <source>
        <strain evidence="2 3">JCM 15976</strain>
    </source>
</reference>
<feature type="transmembrane region" description="Helical" evidence="1">
    <location>
        <begin position="26"/>
        <end position="50"/>
    </location>
</feature>
<keyword evidence="3" id="KW-1185">Reference proteome</keyword>
<keyword evidence="1" id="KW-0472">Membrane</keyword>
<feature type="transmembrane region" description="Helical" evidence="1">
    <location>
        <begin position="62"/>
        <end position="85"/>
    </location>
</feature>
<protein>
    <submittedName>
        <fullName evidence="2">Uncharacterized protein</fullName>
    </submittedName>
</protein>
<keyword evidence="1" id="KW-0812">Transmembrane</keyword>
<dbReference type="RefSeq" id="WP_343799043.1">
    <property type="nucleotide sequence ID" value="NZ_BAAAGF010000004.1"/>
</dbReference>
<proteinExistence type="predicted"/>
<name>A0ABN1JWX6_9FLAO</name>
<accession>A0ABN1JWX6</accession>
<evidence type="ECO:0000313" key="3">
    <source>
        <dbReference type="Proteomes" id="UP001500736"/>
    </source>
</evidence>
<sequence>MLGIVLIYFIGRYFYRLAEEYNKNKWLFAIIGVLSYYVGTFVGGIILGVLDGIFNIGMDWDNSLILGLLALPFGVAMVYLFHFLLKRHWEKTTIKPVDEIETIGKSIEE</sequence>
<comment type="caution">
    <text evidence="2">The sequence shown here is derived from an EMBL/GenBank/DDBJ whole genome shotgun (WGS) entry which is preliminary data.</text>
</comment>
<evidence type="ECO:0000256" key="1">
    <source>
        <dbReference type="SAM" id="Phobius"/>
    </source>
</evidence>
<keyword evidence="1" id="KW-1133">Transmembrane helix</keyword>
<organism evidence="2 3">
    <name type="scientific">Gaetbulibacter jejuensis</name>
    <dbReference type="NCBI Taxonomy" id="584607"/>
    <lineage>
        <taxon>Bacteria</taxon>
        <taxon>Pseudomonadati</taxon>
        <taxon>Bacteroidota</taxon>
        <taxon>Flavobacteriia</taxon>
        <taxon>Flavobacteriales</taxon>
        <taxon>Flavobacteriaceae</taxon>
        <taxon>Gaetbulibacter</taxon>
    </lineage>
</organism>
<dbReference type="EMBL" id="BAAAGF010000004">
    <property type="protein sequence ID" value="GAA0748308.1"/>
    <property type="molecule type" value="Genomic_DNA"/>
</dbReference>
<gene>
    <name evidence="2" type="ORF">GCM10009431_26710</name>
</gene>
<dbReference type="Proteomes" id="UP001500736">
    <property type="component" value="Unassembled WGS sequence"/>
</dbReference>